<protein>
    <submittedName>
        <fullName evidence="1">Uncharacterized protein</fullName>
    </submittedName>
</protein>
<gene>
    <name evidence="1" type="ORF">L1987_59534</name>
</gene>
<evidence type="ECO:0000313" key="1">
    <source>
        <dbReference type="EMBL" id="KAI3741856.1"/>
    </source>
</evidence>
<dbReference type="Proteomes" id="UP001056120">
    <property type="component" value="Linkage Group LG20"/>
</dbReference>
<keyword evidence="2" id="KW-1185">Reference proteome</keyword>
<accession>A0ACB9D5S3</accession>
<name>A0ACB9D5S3_9ASTR</name>
<comment type="caution">
    <text evidence="1">The sequence shown here is derived from an EMBL/GenBank/DDBJ whole genome shotgun (WGS) entry which is preliminary data.</text>
</comment>
<proteinExistence type="predicted"/>
<sequence length="224" mass="25629">MLDHHNDVLVLIQFSGHSFLDDAIKKLDTEKNYSLDDAVKKILGTENQGTYWANIFTKSFVYSAPHIKQLQEDKVKHNLAFTILKFMCKETRKSNSVNDEQLYNASLEAVMFDKPEEVSNFVRPAERTARYADEDFHYNLPKRLTLGLVMLFMSTGTMLIAFSATLYIMFWLESSWILIIIGAITCLPIALFVALQLPLLVELISSTYGRGMFRKRRASKGSNI</sequence>
<evidence type="ECO:0000313" key="2">
    <source>
        <dbReference type="Proteomes" id="UP001056120"/>
    </source>
</evidence>
<reference evidence="1 2" key="2">
    <citation type="journal article" date="2022" name="Mol. Ecol. Resour.">
        <title>The genomes of chicory, endive, great burdock and yacon provide insights into Asteraceae paleo-polyploidization history and plant inulin production.</title>
        <authorList>
            <person name="Fan W."/>
            <person name="Wang S."/>
            <person name="Wang H."/>
            <person name="Wang A."/>
            <person name="Jiang F."/>
            <person name="Liu H."/>
            <person name="Zhao H."/>
            <person name="Xu D."/>
            <person name="Zhang Y."/>
        </authorList>
    </citation>
    <scope>NUCLEOTIDE SEQUENCE [LARGE SCALE GENOMIC DNA]</scope>
    <source>
        <strain evidence="2">cv. Yunnan</strain>
        <tissue evidence="1">Leaves</tissue>
    </source>
</reference>
<reference evidence="2" key="1">
    <citation type="journal article" date="2022" name="Mol. Ecol. Resour.">
        <title>The genomes of chicory, endive, great burdock and yacon provide insights into Asteraceae palaeo-polyploidization history and plant inulin production.</title>
        <authorList>
            <person name="Fan W."/>
            <person name="Wang S."/>
            <person name="Wang H."/>
            <person name="Wang A."/>
            <person name="Jiang F."/>
            <person name="Liu H."/>
            <person name="Zhao H."/>
            <person name="Xu D."/>
            <person name="Zhang Y."/>
        </authorList>
    </citation>
    <scope>NUCLEOTIDE SEQUENCE [LARGE SCALE GENOMIC DNA]</scope>
    <source>
        <strain evidence="2">cv. Yunnan</strain>
    </source>
</reference>
<organism evidence="1 2">
    <name type="scientific">Smallanthus sonchifolius</name>
    <dbReference type="NCBI Taxonomy" id="185202"/>
    <lineage>
        <taxon>Eukaryota</taxon>
        <taxon>Viridiplantae</taxon>
        <taxon>Streptophyta</taxon>
        <taxon>Embryophyta</taxon>
        <taxon>Tracheophyta</taxon>
        <taxon>Spermatophyta</taxon>
        <taxon>Magnoliopsida</taxon>
        <taxon>eudicotyledons</taxon>
        <taxon>Gunneridae</taxon>
        <taxon>Pentapetalae</taxon>
        <taxon>asterids</taxon>
        <taxon>campanulids</taxon>
        <taxon>Asterales</taxon>
        <taxon>Asteraceae</taxon>
        <taxon>Asteroideae</taxon>
        <taxon>Heliantheae alliance</taxon>
        <taxon>Millerieae</taxon>
        <taxon>Smallanthus</taxon>
    </lineage>
</organism>
<dbReference type="EMBL" id="CM042037">
    <property type="protein sequence ID" value="KAI3741856.1"/>
    <property type="molecule type" value="Genomic_DNA"/>
</dbReference>